<sequence>MPGLSRWFQATKSEAVRKRTDWSTPGRTPDDLGVLNQPRELCKRLDVTVLTTVFPSAPESVTRACPSPRTLPLRRMRMGVPGPITFKKATYAPSHYQSEGDTGYVAFRPVGGSGDSSSGNLPETGETLHGEGGEHAYHARKLVKHSNHPQTPKNMDSTLGGKPHSHEHGHSHSQPPNHKENTLCKGRGACLGREDQESLPPREERTRWGLLVG</sequence>
<keyword evidence="3" id="KW-1185">Reference proteome</keyword>
<dbReference type="Proteomes" id="UP000652761">
    <property type="component" value="Unassembled WGS sequence"/>
</dbReference>
<evidence type="ECO:0000313" key="2">
    <source>
        <dbReference type="EMBL" id="MQL78419.1"/>
    </source>
</evidence>
<dbReference type="AlphaFoldDB" id="A0A843UEB1"/>
<reference evidence="2" key="1">
    <citation type="submission" date="2017-07" db="EMBL/GenBank/DDBJ databases">
        <title>Taro Niue Genome Assembly and Annotation.</title>
        <authorList>
            <person name="Atibalentja N."/>
            <person name="Keating K."/>
            <person name="Fields C.J."/>
        </authorList>
    </citation>
    <scope>NUCLEOTIDE SEQUENCE</scope>
    <source>
        <strain evidence="2">Niue_2</strain>
        <tissue evidence="2">Leaf</tissue>
    </source>
</reference>
<evidence type="ECO:0000256" key="1">
    <source>
        <dbReference type="SAM" id="MobiDB-lite"/>
    </source>
</evidence>
<feature type="compositionally biased region" description="Basic and acidic residues" evidence="1">
    <location>
        <begin position="192"/>
        <end position="207"/>
    </location>
</feature>
<name>A0A843UEB1_COLES</name>
<feature type="region of interest" description="Disordered" evidence="1">
    <location>
        <begin position="145"/>
        <end position="213"/>
    </location>
</feature>
<feature type="compositionally biased region" description="Polar residues" evidence="1">
    <location>
        <begin position="148"/>
        <end position="157"/>
    </location>
</feature>
<organism evidence="2 3">
    <name type="scientific">Colocasia esculenta</name>
    <name type="common">Wild taro</name>
    <name type="synonym">Arum esculentum</name>
    <dbReference type="NCBI Taxonomy" id="4460"/>
    <lineage>
        <taxon>Eukaryota</taxon>
        <taxon>Viridiplantae</taxon>
        <taxon>Streptophyta</taxon>
        <taxon>Embryophyta</taxon>
        <taxon>Tracheophyta</taxon>
        <taxon>Spermatophyta</taxon>
        <taxon>Magnoliopsida</taxon>
        <taxon>Liliopsida</taxon>
        <taxon>Araceae</taxon>
        <taxon>Aroideae</taxon>
        <taxon>Colocasieae</taxon>
        <taxon>Colocasia</taxon>
    </lineage>
</organism>
<proteinExistence type="predicted"/>
<gene>
    <name evidence="2" type="ORF">Taro_010829</name>
</gene>
<accession>A0A843UEB1</accession>
<evidence type="ECO:0000313" key="3">
    <source>
        <dbReference type="Proteomes" id="UP000652761"/>
    </source>
</evidence>
<protein>
    <submittedName>
        <fullName evidence="2">Uncharacterized protein</fullName>
    </submittedName>
</protein>
<dbReference type="EMBL" id="NMUH01000398">
    <property type="protein sequence ID" value="MQL78419.1"/>
    <property type="molecule type" value="Genomic_DNA"/>
</dbReference>
<comment type="caution">
    <text evidence="2">The sequence shown here is derived from an EMBL/GenBank/DDBJ whole genome shotgun (WGS) entry which is preliminary data.</text>
</comment>
<feature type="region of interest" description="Disordered" evidence="1">
    <location>
        <begin position="109"/>
        <end position="132"/>
    </location>
</feature>